<evidence type="ECO:0000313" key="5">
    <source>
        <dbReference type="EMBL" id="GIL50110.1"/>
    </source>
</evidence>
<keyword evidence="4" id="KW-0812">Transmembrane</keyword>
<evidence type="ECO:0000256" key="3">
    <source>
        <dbReference type="ARBA" id="ARBA00022679"/>
    </source>
</evidence>
<keyword evidence="4" id="KW-0472">Membrane</keyword>
<sequence length="345" mass="39559">HGRCKYVRVNCECNLPVGSMGKFLRILQFAVLAIFVIFVWPYVFIVSRDLLLHKGHHCIYDDELPERRNITFTNVTSASPAASLNCSLCANGQEKISTTGEGGHVTCADGKKDGSNRPRIALITVVILPKGNHFVTDHTQLRFGHIMENFVNKFKYAHRHNYDFVPIFWNFKDPDLPGAWAKVIAIQRHLPHYDWIWCTDVDAFVTNRHLSIEEHVLKHVPPDKAFVVARDCNHLNTGSFFIRNTPAAFRFLDAVYAQSRNTSLYHYDIWYEQSAIIHVFDHDIEGLTSILHLVPQQMINSYRINCGHMWQLHDFVVHFPGQDNKQGAWADLLREGGAALLEFLP</sequence>
<dbReference type="InterPro" id="IPR008630">
    <property type="entry name" value="Glyco_trans_34"/>
</dbReference>
<dbReference type="GO" id="GO:0000139">
    <property type="term" value="C:Golgi membrane"/>
    <property type="evidence" value="ECO:0007669"/>
    <property type="project" value="TreeGrafter"/>
</dbReference>
<evidence type="ECO:0000256" key="2">
    <source>
        <dbReference type="ARBA" id="ARBA00022676"/>
    </source>
</evidence>
<dbReference type="PANTHER" id="PTHR31306:SF4">
    <property type="entry name" value="ALPHA-1,2-GALACTOSYLTRANSFERASE"/>
    <property type="match status" value="1"/>
</dbReference>
<evidence type="ECO:0000256" key="1">
    <source>
        <dbReference type="ARBA" id="ARBA00005664"/>
    </source>
</evidence>
<reference evidence="5" key="1">
    <citation type="journal article" date="2021" name="Proc. Natl. Acad. Sci. U.S.A.">
        <title>Three genomes in the algal genus Volvox reveal the fate of a haploid sex-determining region after a transition to homothallism.</title>
        <authorList>
            <person name="Yamamoto K."/>
            <person name="Hamaji T."/>
            <person name="Kawai-Toyooka H."/>
            <person name="Matsuzaki R."/>
            <person name="Takahashi F."/>
            <person name="Nishimura Y."/>
            <person name="Kawachi M."/>
            <person name="Noguchi H."/>
            <person name="Minakuchi Y."/>
            <person name="Umen J.G."/>
            <person name="Toyoda A."/>
            <person name="Nozaki H."/>
        </authorList>
    </citation>
    <scope>NUCLEOTIDE SEQUENCE</scope>
    <source>
        <strain evidence="5">NIES-3780</strain>
    </source>
</reference>
<comment type="caution">
    <text evidence="5">The sequence shown here is derived from an EMBL/GenBank/DDBJ whole genome shotgun (WGS) entry which is preliminary data.</text>
</comment>
<evidence type="ECO:0000256" key="4">
    <source>
        <dbReference type="SAM" id="Phobius"/>
    </source>
</evidence>
<evidence type="ECO:0000313" key="6">
    <source>
        <dbReference type="Proteomes" id="UP000747399"/>
    </source>
</evidence>
<keyword evidence="6" id="KW-1185">Reference proteome</keyword>
<protein>
    <recommendedName>
        <fullName evidence="7">Glycosyltransferase family 34 protein</fullName>
    </recommendedName>
</protein>
<proteinExistence type="inferred from homology"/>
<dbReference type="EMBL" id="BNCO01000008">
    <property type="protein sequence ID" value="GIL50110.1"/>
    <property type="molecule type" value="Genomic_DNA"/>
</dbReference>
<accession>A0A8J4B016</accession>
<keyword evidence="4" id="KW-1133">Transmembrane helix</keyword>
<keyword evidence="3" id="KW-0808">Transferase</keyword>
<keyword evidence="2" id="KW-0328">Glycosyltransferase</keyword>
<dbReference type="Proteomes" id="UP000747399">
    <property type="component" value="Unassembled WGS sequence"/>
</dbReference>
<dbReference type="Gene3D" id="3.90.550.10">
    <property type="entry name" value="Spore Coat Polysaccharide Biosynthesis Protein SpsA, Chain A"/>
    <property type="match status" value="1"/>
</dbReference>
<dbReference type="GO" id="GO:0006487">
    <property type="term" value="P:protein N-linked glycosylation"/>
    <property type="evidence" value="ECO:0007669"/>
    <property type="project" value="TreeGrafter"/>
</dbReference>
<dbReference type="GO" id="GO:0016757">
    <property type="term" value="F:glycosyltransferase activity"/>
    <property type="evidence" value="ECO:0007669"/>
    <property type="project" value="UniProtKB-KW"/>
</dbReference>
<gene>
    <name evidence="5" type="ORF">Vafri_6427</name>
</gene>
<organism evidence="5 6">
    <name type="scientific">Volvox africanus</name>
    <dbReference type="NCBI Taxonomy" id="51714"/>
    <lineage>
        <taxon>Eukaryota</taxon>
        <taxon>Viridiplantae</taxon>
        <taxon>Chlorophyta</taxon>
        <taxon>core chlorophytes</taxon>
        <taxon>Chlorophyceae</taxon>
        <taxon>CS clade</taxon>
        <taxon>Chlamydomonadales</taxon>
        <taxon>Volvocaceae</taxon>
        <taxon>Volvox</taxon>
    </lineage>
</organism>
<feature type="transmembrane region" description="Helical" evidence="4">
    <location>
        <begin position="26"/>
        <end position="45"/>
    </location>
</feature>
<dbReference type="Pfam" id="PF05637">
    <property type="entry name" value="Glyco_transf_34"/>
    <property type="match status" value="2"/>
</dbReference>
<dbReference type="InterPro" id="IPR029044">
    <property type="entry name" value="Nucleotide-diphossugar_trans"/>
</dbReference>
<evidence type="ECO:0008006" key="7">
    <source>
        <dbReference type="Google" id="ProtNLM"/>
    </source>
</evidence>
<comment type="similarity">
    <text evidence="1">Belongs to the glycosyltransferase 34 family.</text>
</comment>
<feature type="non-terminal residue" evidence="5">
    <location>
        <position position="1"/>
    </location>
</feature>
<dbReference type="PANTHER" id="PTHR31306">
    <property type="entry name" value="ALPHA-1,6-MANNOSYLTRANSFERASE MNN11-RELATED"/>
    <property type="match status" value="1"/>
</dbReference>
<name>A0A8J4B016_9CHLO</name>
<dbReference type="AlphaFoldDB" id="A0A8J4B016"/>